<comment type="caution">
    <text evidence="9">The sequence shown here is derived from an EMBL/GenBank/DDBJ whole genome shotgun (WGS) entry which is preliminary data.</text>
</comment>
<feature type="compositionally biased region" description="Polar residues" evidence="7">
    <location>
        <begin position="1"/>
        <end position="13"/>
    </location>
</feature>
<organism evidence="9 10">
    <name type="scientific">Streptomonospora algeriensis</name>
    <dbReference type="NCBI Taxonomy" id="995084"/>
    <lineage>
        <taxon>Bacteria</taxon>
        <taxon>Bacillati</taxon>
        <taxon>Actinomycetota</taxon>
        <taxon>Actinomycetes</taxon>
        <taxon>Streptosporangiales</taxon>
        <taxon>Nocardiopsidaceae</taxon>
        <taxon>Streptomonospora</taxon>
    </lineage>
</organism>
<dbReference type="InterPro" id="IPR036922">
    <property type="entry name" value="Rieske_2Fe-2S_sf"/>
</dbReference>
<dbReference type="PANTHER" id="PTHR40562:SF1">
    <property type="entry name" value="NITRITE REDUCTASE (NADH) SMALL SUBUNIT"/>
    <property type="match status" value="1"/>
</dbReference>
<keyword evidence="6" id="KW-0534">Nitrate assimilation</keyword>
<protein>
    <submittedName>
        <fullName evidence="9">Nitrite reductase small subunit NirD</fullName>
    </submittedName>
</protein>
<feature type="domain" description="Rieske" evidence="8">
    <location>
        <begin position="31"/>
        <end position="133"/>
    </location>
</feature>
<dbReference type="CDD" id="cd03529">
    <property type="entry name" value="Rieske_NirD"/>
    <property type="match status" value="1"/>
</dbReference>
<keyword evidence="1" id="KW-0001">2Fe-2S</keyword>
<evidence type="ECO:0000313" key="9">
    <source>
        <dbReference type="EMBL" id="MFD0804418.1"/>
    </source>
</evidence>
<dbReference type="Gene3D" id="2.102.10.10">
    <property type="entry name" value="Rieske [2Fe-2S] iron-sulphur domain"/>
    <property type="match status" value="1"/>
</dbReference>
<evidence type="ECO:0000256" key="2">
    <source>
        <dbReference type="ARBA" id="ARBA00022723"/>
    </source>
</evidence>
<dbReference type="PANTHER" id="PTHR40562">
    <property type="match status" value="1"/>
</dbReference>
<dbReference type="NCBIfam" id="TIGR02378">
    <property type="entry name" value="nirD_assim_sml"/>
    <property type="match status" value="1"/>
</dbReference>
<evidence type="ECO:0000256" key="5">
    <source>
        <dbReference type="ARBA" id="ARBA00023014"/>
    </source>
</evidence>
<keyword evidence="2" id="KW-0479">Metal-binding</keyword>
<evidence type="ECO:0000313" key="10">
    <source>
        <dbReference type="Proteomes" id="UP001596956"/>
    </source>
</evidence>
<evidence type="ECO:0000259" key="8">
    <source>
        <dbReference type="PROSITE" id="PS51296"/>
    </source>
</evidence>
<dbReference type="InterPro" id="IPR017881">
    <property type="entry name" value="NirD"/>
</dbReference>
<keyword evidence="5" id="KW-0411">Iron-sulfur</keyword>
<dbReference type="PROSITE" id="PS51296">
    <property type="entry name" value="RIESKE"/>
    <property type="match status" value="1"/>
</dbReference>
<evidence type="ECO:0000256" key="7">
    <source>
        <dbReference type="SAM" id="MobiDB-lite"/>
    </source>
</evidence>
<keyword evidence="3" id="KW-0560">Oxidoreductase</keyword>
<dbReference type="Pfam" id="PF13806">
    <property type="entry name" value="Rieske_2"/>
    <property type="match status" value="1"/>
</dbReference>
<proteinExistence type="predicted"/>
<evidence type="ECO:0000256" key="4">
    <source>
        <dbReference type="ARBA" id="ARBA00023004"/>
    </source>
</evidence>
<dbReference type="InterPro" id="IPR012748">
    <property type="entry name" value="Rieske-like_NirD"/>
</dbReference>
<evidence type="ECO:0000256" key="3">
    <source>
        <dbReference type="ARBA" id="ARBA00023002"/>
    </source>
</evidence>
<feature type="region of interest" description="Disordered" evidence="7">
    <location>
        <begin position="1"/>
        <end position="21"/>
    </location>
</feature>
<keyword evidence="4" id="KW-0408">Iron</keyword>
<dbReference type="EMBL" id="JBHTHR010001648">
    <property type="protein sequence ID" value="MFD0804418.1"/>
    <property type="molecule type" value="Genomic_DNA"/>
</dbReference>
<dbReference type="PROSITE" id="PS51300">
    <property type="entry name" value="NIRD"/>
    <property type="match status" value="1"/>
</dbReference>
<evidence type="ECO:0000256" key="1">
    <source>
        <dbReference type="ARBA" id="ARBA00022714"/>
    </source>
</evidence>
<dbReference type="SUPFAM" id="SSF50022">
    <property type="entry name" value="ISP domain"/>
    <property type="match status" value="1"/>
</dbReference>
<dbReference type="Proteomes" id="UP001596956">
    <property type="component" value="Unassembled WGS sequence"/>
</dbReference>
<name>A0ABW3BPB2_9ACTN</name>
<evidence type="ECO:0000256" key="6">
    <source>
        <dbReference type="ARBA" id="ARBA00023063"/>
    </source>
</evidence>
<accession>A0ABW3BPB2</accession>
<gene>
    <name evidence="9" type="primary">nirD</name>
    <name evidence="9" type="ORF">ACFQZU_24295</name>
</gene>
<dbReference type="InterPro" id="IPR017941">
    <property type="entry name" value="Rieske_2Fe-2S"/>
</dbReference>
<keyword evidence="10" id="KW-1185">Reference proteome</keyword>
<reference evidence="10" key="1">
    <citation type="journal article" date="2019" name="Int. J. Syst. Evol. Microbiol.">
        <title>The Global Catalogue of Microorganisms (GCM) 10K type strain sequencing project: providing services to taxonomists for standard genome sequencing and annotation.</title>
        <authorList>
            <consortium name="The Broad Institute Genomics Platform"/>
            <consortium name="The Broad Institute Genome Sequencing Center for Infectious Disease"/>
            <person name="Wu L."/>
            <person name="Ma J."/>
        </authorList>
    </citation>
    <scope>NUCLEOTIDE SEQUENCE [LARGE SCALE GENOMIC DNA]</scope>
    <source>
        <strain evidence="10">CCUG 63369</strain>
    </source>
</reference>
<sequence>MSTPARQPTTTPSGDAARRLPALPARPDRLWVAACGSDKLVVERGAAVLLPDGGQVAVFRTHDDVLYAVGNIDPFSGAAVMSRGIVGDRAGEPTVASPMLKQVFSLRTGRCLDEPEAGLPTYAVELRDGVIHVCTRPDEAATT</sequence>